<name>A0ABT2JBC6_9PSEU</name>
<evidence type="ECO:0000256" key="2">
    <source>
        <dbReference type="SAM" id="Phobius"/>
    </source>
</evidence>
<keyword evidence="2" id="KW-0472">Membrane</keyword>
<dbReference type="InterPro" id="IPR057952">
    <property type="entry name" value="Rv2743c-like"/>
</dbReference>
<feature type="transmembrane region" description="Helical" evidence="2">
    <location>
        <begin position="12"/>
        <end position="33"/>
    </location>
</feature>
<evidence type="ECO:0000256" key="1">
    <source>
        <dbReference type="SAM" id="MobiDB-lite"/>
    </source>
</evidence>
<organism evidence="3 4">
    <name type="scientific">Actinophytocola gossypii</name>
    <dbReference type="NCBI Taxonomy" id="2812003"/>
    <lineage>
        <taxon>Bacteria</taxon>
        <taxon>Bacillati</taxon>
        <taxon>Actinomycetota</taxon>
        <taxon>Actinomycetes</taxon>
        <taxon>Pseudonocardiales</taxon>
        <taxon>Pseudonocardiaceae</taxon>
    </lineage>
</organism>
<dbReference type="Pfam" id="PF25587">
    <property type="entry name" value="Rv2743c"/>
    <property type="match status" value="1"/>
</dbReference>
<feature type="region of interest" description="Disordered" evidence="1">
    <location>
        <begin position="84"/>
        <end position="107"/>
    </location>
</feature>
<dbReference type="RefSeq" id="WP_260192464.1">
    <property type="nucleotide sequence ID" value="NZ_JAFFZE010000014.1"/>
</dbReference>
<reference evidence="3 4" key="1">
    <citation type="submission" date="2021-02" db="EMBL/GenBank/DDBJ databases">
        <title>Actinophytocola xerophila sp. nov., isolated from soil of cotton cropping field.</title>
        <authorList>
            <person name="Huang R."/>
            <person name="Chen X."/>
            <person name="Ge X."/>
            <person name="Liu W."/>
        </authorList>
    </citation>
    <scope>NUCLEOTIDE SEQUENCE [LARGE SCALE GENOMIC DNA]</scope>
    <source>
        <strain evidence="3 4">S1-96</strain>
    </source>
</reference>
<gene>
    <name evidence="3" type="ORF">JT362_18080</name>
</gene>
<evidence type="ECO:0000313" key="4">
    <source>
        <dbReference type="Proteomes" id="UP001156441"/>
    </source>
</evidence>
<accession>A0ABT2JBC6</accession>
<keyword evidence="2" id="KW-1133">Transmembrane helix</keyword>
<dbReference type="EMBL" id="JAFFZE010000014">
    <property type="protein sequence ID" value="MCT2585026.1"/>
    <property type="molecule type" value="Genomic_DNA"/>
</dbReference>
<evidence type="ECO:0000313" key="3">
    <source>
        <dbReference type="EMBL" id="MCT2585026.1"/>
    </source>
</evidence>
<comment type="caution">
    <text evidence="3">The sequence shown here is derived from an EMBL/GenBank/DDBJ whole genome shotgun (WGS) entry which is preliminary data.</text>
</comment>
<dbReference type="NCBIfam" id="NF047839">
    <property type="entry name" value="PspM_Rv2743c"/>
    <property type="match status" value="1"/>
</dbReference>
<dbReference type="Proteomes" id="UP001156441">
    <property type="component" value="Unassembled WGS sequence"/>
</dbReference>
<sequence length="237" mass="24872">MDSAAGRLGHLWAARWVVLWVLVMAVFGVLMGAEMGGPQIDVLPGGDSAHVTGFVLTLISGTLAFRSTRRVVLTRRGQRDLAVGRGTRGSRLSARKLPPEGSAAREPMRELATVEPALDQVLKPLSGSAGPVPAESVAQAKATAAETAAALRAAATRLVAVEVARDHAPEDEREALAESVRQLRARLDEGVRGYRGLIAAAGRVVAATSLAESDRELTAAIEHLAGLAMALRELPAR</sequence>
<proteinExistence type="predicted"/>
<keyword evidence="4" id="KW-1185">Reference proteome</keyword>
<protein>
    <submittedName>
        <fullName evidence="3">Uncharacterized protein</fullName>
    </submittedName>
</protein>
<keyword evidence="2" id="KW-0812">Transmembrane</keyword>
<feature type="transmembrane region" description="Helical" evidence="2">
    <location>
        <begin position="48"/>
        <end position="66"/>
    </location>
</feature>